<dbReference type="PROSITE" id="PS50271">
    <property type="entry name" value="ZF_UBP"/>
    <property type="match status" value="1"/>
</dbReference>
<keyword evidence="9" id="KW-0862">Zinc</keyword>
<dbReference type="OMA" id="GCEMDIL"/>
<evidence type="ECO:0000259" key="17">
    <source>
        <dbReference type="PROSITE" id="PS50235"/>
    </source>
</evidence>
<dbReference type="GO" id="GO:0016579">
    <property type="term" value="P:protein deubiquitination"/>
    <property type="evidence" value="ECO:0007669"/>
    <property type="project" value="InterPro"/>
</dbReference>
<dbReference type="RefSeq" id="XP_020429777.1">
    <property type="nucleotide sequence ID" value="XM_020582996.1"/>
</dbReference>
<dbReference type="Gene3D" id="3.90.70.10">
    <property type="entry name" value="Cysteine proteinases"/>
    <property type="match status" value="1"/>
</dbReference>
<feature type="region of interest" description="Disordered" evidence="16">
    <location>
        <begin position="513"/>
        <end position="537"/>
    </location>
</feature>
<evidence type="ECO:0000256" key="13">
    <source>
        <dbReference type="ARBA" id="ARBA00038490"/>
    </source>
</evidence>
<dbReference type="InterPro" id="IPR001607">
    <property type="entry name" value="Znf_UBP"/>
</dbReference>
<reference evidence="19 20" key="1">
    <citation type="journal article" date="2011" name="Genome Res.">
        <title>Phylogeny-wide analysis of social amoeba genomes highlights ancient origins for complex intercellular communication.</title>
        <authorList>
            <person name="Heidel A.J."/>
            <person name="Lawal H.M."/>
            <person name="Felder M."/>
            <person name="Schilde C."/>
            <person name="Helps N.R."/>
            <person name="Tunggal B."/>
            <person name="Rivero F."/>
            <person name="John U."/>
            <person name="Schleicher M."/>
            <person name="Eichinger L."/>
            <person name="Platzer M."/>
            <person name="Noegel A.A."/>
            <person name="Schaap P."/>
            <person name="Gloeckner G."/>
        </authorList>
    </citation>
    <scope>NUCLEOTIDE SEQUENCE [LARGE SCALE GENOMIC DNA]</scope>
    <source>
        <strain evidence="20">ATCC 26659 / Pp 5 / PN500</strain>
    </source>
</reference>
<organism evidence="19 20">
    <name type="scientific">Heterostelium pallidum (strain ATCC 26659 / Pp 5 / PN500)</name>
    <name type="common">Cellular slime mold</name>
    <name type="synonym">Polysphondylium pallidum</name>
    <dbReference type="NCBI Taxonomy" id="670386"/>
    <lineage>
        <taxon>Eukaryota</taxon>
        <taxon>Amoebozoa</taxon>
        <taxon>Evosea</taxon>
        <taxon>Eumycetozoa</taxon>
        <taxon>Dictyostelia</taxon>
        <taxon>Acytosteliales</taxon>
        <taxon>Acytosteliaceae</taxon>
        <taxon>Heterostelium</taxon>
    </lineage>
</organism>
<evidence type="ECO:0000256" key="5">
    <source>
        <dbReference type="ARBA" id="ARBA00022771"/>
    </source>
</evidence>
<evidence type="ECO:0000256" key="10">
    <source>
        <dbReference type="ARBA" id="ARBA00023015"/>
    </source>
</evidence>
<name>D3BM48_HETP5</name>
<dbReference type="Proteomes" id="UP000001396">
    <property type="component" value="Unassembled WGS sequence"/>
</dbReference>
<dbReference type="PROSITE" id="PS00973">
    <property type="entry name" value="USP_2"/>
    <property type="match status" value="1"/>
</dbReference>
<dbReference type="InterPro" id="IPR028889">
    <property type="entry name" value="USP"/>
</dbReference>
<accession>D3BM48</accession>
<evidence type="ECO:0000256" key="14">
    <source>
        <dbReference type="PROSITE-ProRule" id="PRU00502"/>
    </source>
</evidence>
<dbReference type="InterPro" id="IPR001394">
    <property type="entry name" value="Peptidase_C19_UCH"/>
</dbReference>
<dbReference type="PANTHER" id="PTHR21646">
    <property type="entry name" value="UBIQUITIN CARBOXYL-TERMINAL HYDROLASE"/>
    <property type="match status" value="1"/>
</dbReference>
<dbReference type="PANTHER" id="PTHR21646:SF33">
    <property type="entry name" value="UBIQUITIN CARBOXYL-TERMINAL HYDROLASE 22"/>
    <property type="match status" value="1"/>
</dbReference>
<keyword evidence="3 15" id="KW-0645">Protease</keyword>
<comment type="catalytic activity">
    <reaction evidence="1 15">
        <text>Thiol-dependent hydrolysis of ester, thioester, amide, peptide and isopeptide bonds formed by the C-terminal Gly of ubiquitin (a 76-residue protein attached to proteins as an intracellular targeting signal).</text>
        <dbReference type="EC" id="3.4.19.12"/>
    </reaction>
</comment>
<dbReference type="GO" id="GO:0006508">
    <property type="term" value="P:proteolysis"/>
    <property type="evidence" value="ECO:0007669"/>
    <property type="project" value="UniProtKB-KW"/>
</dbReference>
<dbReference type="SUPFAM" id="SSF54001">
    <property type="entry name" value="Cysteine proteinases"/>
    <property type="match status" value="1"/>
</dbReference>
<dbReference type="Gene3D" id="3.30.40.10">
    <property type="entry name" value="Zinc/RING finger domain, C3HC4 (zinc finger)"/>
    <property type="match status" value="1"/>
</dbReference>
<keyword evidence="12" id="KW-0539">Nucleus</keyword>
<dbReference type="AlphaFoldDB" id="D3BM48"/>
<evidence type="ECO:0000256" key="7">
    <source>
        <dbReference type="ARBA" id="ARBA00022801"/>
    </source>
</evidence>
<dbReference type="Pfam" id="PF00443">
    <property type="entry name" value="UCH"/>
    <property type="match status" value="1"/>
</dbReference>
<dbReference type="EMBL" id="ADBJ01000042">
    <property type="protein sequence ID" value="EFA77649.1"/>
    <property type="molecule type" value="Genomic_DNA"/>
</dbReference>
<dbReference type="InterPro" id="IPR050185">
    <property type="entry name" value="Ub_carboxyl-term_hydrolase"/>
</dbReference>
<evidence type="ECO:0000256" key="4">
    <source>
        <dbReference type="ARBA" id="ARBA00022723"/>
    </source>
</evidence>
<comment type="subcellular location">
    <subcellularLocation>
        <location evidence="2">Nucleus</location>
    </subcellularLocation>
</comment>
<keyword evidence="6 15" id="KW-0833">Ubl conjugation pathway</keyword>
<dbReference type="STRING" id="670386.D3BM48"/>
<keyword evidence="4" id="KW-0479">Metal-binding</keyword>
<evidence type="ECO:0000256" key="1">
    <source>
        <dbReference type="ARBA" id="ARBA00000707"/>
    </source>
</evidence>
<feature type="domain" description="UBP-type" evidence="18">
    <location>
        <begin position="41"/>
        <end position="158"/>
    </location>
</feature>
<dbReference type="MEROPS" id="C19.035"/>
<dbReference type="GeneID" id="31367723"/>
<keyword evidence="20" id="KW-1185">Reference proteome</keyword>
<evidence type="ECO:0000256" key="6">
    <source>
        <dbReference type="ARBA" id="ARBA00022786"/>
    </source>
</evidence>
<evidence type="ECO:0000259" key="18">
    <source>
        <dbReference type="PROSITE" id="PS50271"/>
    </source>
</evidence>
<evidence type="ECO:0000256" key="8">
    <source>
        <dbReference type="ARBA" id="ARBA00022807"/>
    </source>
</evidence>
<evidence type="ECO:0000256" key="15">
    <source>
        <dbReference type="RuleBase" id="RU366025"/>
    </source>
</evidence>
<feature type="compositionally biased region" description="Basic and acidic residues" evidence="16">
    <location>
        <begin position="241"/>
        <end position="250"/>
    </location>
</feature>
<evidence type="ECO:0000256" key="12">
    <source>
        <dbReference type="ARBA" id="ARBA00023242"/>
    </source>
</evidence>
<dbReference type="GO" id="GO:0008270">
    <property type="term" value="F:zinc ion binding"/>
    <property type="evidence" value="ECO:0007669"/>
    <property type="project" value="UniProtKB-KW"/>
</dbReference>
<dbReference type="InterPro" id="IPR038765">
    <property type="entry name" value="Papain-like_cys_pep_sf"/>
</dbReference>
<gene>
    <name evidence="19" type="ORF">PPL_12256</name>
</gene>
<evidence type="ECO:0000256" key="16">
    <source>
        <dbReference type="SAM" id="MobiDB-lite"/>
    </source>
</evidence>
<feature type="region of interest" description="Disordered" evidence="16">
    <location>
        <begin position="241"/>
        <end position="293"/>
    </location>
</feature>
<proteinExistence type="inferred from homology"/>
<dbReference type="PROSITE" id="PS00972">
    <property type="entry name" value="USP_1"/>
    <property type="match status" value="1"/>
</dbReference>
<feature type="compositionally biased region" description="Low complexity" evidence="16">
    <location>
        <begin position="424"/>
        <end position="437"/>
    </location>
</feature>
<dbReference type="Pfam" id="PF02148">
    <property type="entry name" value="zf-UBP"/>
    <property type="match status" value="1"/>
</dbReference>
<dbReference type="SUPFAM" id="SSF57850">
    <property type="entry name" value="RING/U-box"/>
    <property type="match status" value="1"/>
</dbReference>
<sequence length="605" mass="68658">MTTNSNIITNNNNNSICPKCESDIDSSSNDSNSSNSKRKRNECKHFQEFKLSEDVDFVNTMNVIVRYLMVCKSGMIETSRLPLPSCRECGSFNGRIHCCLQCVYAGCWKHQHIIKHFNEANHCLAIDSSLYQIYCHHCSDYIYDDQYTEILDSLIQSQTITIQELANPINNRAKYHSWKPTPEDTAIIQNNSNINNSTMLGLRGLNNLGNTCFMNVILQSFIHNPILRNYFLSDMHSNSKCEKRREKEMNRSSGGNSSNDNSSDSESSSSVSTPTSTNGSGNGNCSNSGSSSSNNGNGSTICLGCEMDILFTQVFTGLKNPYTPHHFLYSCWNYSNYLASYEQQDAHEFLISSLNGIHQHIGGTHGKDCNCIVHCTFGGLLRSEVKCTTCQFTSSTTDPFTDISLDIPKSSHHHGSHHNEHDSNNNNNNNNSSNNHNSLEACLERFTQPEKLDEKYFCRQCNSKQESTKQLTFNTLPVVICFHLKRFEQSKTHRRTHKIDTFIEFPPVIDMSPYTSSTHKKNENQNNNQNEENQDSKLPNDESFIYELFAVVNHTGKMDGGHYTCFVKHNDRWFKCDDSMITFSSIQKKQLEYRKSSATLTTVID</sequence>
<dbReference type="GO" id="GO:0004843">
    <property type="term" value="F:cysteine-type deubiquitinase activity"/>
    <property type="evidence" value="ECO:0007669"/>
    <property type="project" value="UniProtKB-UniRule"/>
</dbReference>
<keyword evidence="8 15" id="KW-0788">Thiol protease</keyword>
<dbReference type="PROSITE" id="PS50235">
    <property type="entry name" value="USP_3"/>
    <property type="match status" value="1"/>
</dbReference>
<feature type="compositionally biased region" description="Low complexity" evidence="16">
    <location>
        <begin position="252"/>
        <end position="293"/>
    </location>
</feature>
<evidence type="ECO:0000313" key="20">
    <source>
        <dbReference type="Proteomes" id="UP000001396"/>
    </source>
</evidence>
<keyword evidence="5 14" id="KW-0863">Zinc-finger</keyword>
<dbReference type="SMART" id="SM00290">
    <property type="entry name" value="ZnF_UBP"/>
    <property type="match status" value="1"/>
</dbReference>
<dbReference type="FunCoup" id="D3BM48">
    <property type="interactions" value="4"/>
</dbReference>
<evidence type="ECO:0000256" key="2">
    <source>
        <dbReference type="ARBA" id="ARBA00004123"/>
    </source>
</evidence>
<dbReference type="EC" id="3.4.19.12" evidence="15"/>
<evidence type="ECO:0000256" key="11">
    <source>
        <dbReference type="ARBA" id="ARBA00023163"/>
    </source>
</evidence>
<protein>
    <recommendedName>
        <fullName evidence="15">Ubiquitin carboxyl-terminal hydrolase</fullName>
        <ecNumber evidence="15">3.4.19.12</ecNumber>
    </recommendedName>
</protein>
<dbReference type="GO" id="GO:0005634">
    <property type="term" value="C:nucleus"/>
    <property type="evidence" value="ECO:0007669"/>
    <property type="project" value="UniProtKB-SubCell"/>
</dbReference>
<feature type="region of interest" description="Disordered" evidence="16">
    <location>
        <begin position="408"/>
        <end position="437"/>
    </location>
</feature>
<keyword evidence="7 15" id="KW-0378">Hydrolase</keyword>
<dbReference type="InterPro" id="IPR018200">
    <property type="entry name" value="USP_CS"/>
</dbReference>
<feature type="domain" description="USP" evidence="17">
    <location>
        <begin position="203"/>
        <end position="605"/>
    </location>
</feature>
<evidence type="ECO:0000256" key="9">
    <source>
        <dbReference type="ARBA" id="ARBA00022833"/>
    </source>
</evidence>
<comment type="similarity">
    <text evidence="13">Belongs to the peptidase C19 family. UBP8 subfamily.</text>
</comment>
<dbReference type="InParanoid" id="D3BM48"/>
<keyword evidence="11" id="KW-0804">Transcription</keyword>
<evidence type="ECO:0000256" key="3">
    <source>
        <dbReference type="ARBA" id="ARBA00022670"/>
    </source>
</evidence>
<dbReference type="InterPro" id="IPR013083">
    <property type="entry name" value="Znf_RING/FYVE/PHD"/>
</dbReference>
<evidence type="ECO:0000313" key="19">
    <source>
        <dbReference type="EMBL" id="EFA77649.1"/>
    </source>
</evidence>
<comment type="caution">
    <text evidence="19">The sequence shown here is derived from an EMBL/GenBank/DDBJ whole genome shotgun (WGS) entry which is preliminary data.</text>
</comment>
<keyword evidence="10" id="KW-0805">Transcription regulation</keyword>